<keyword evidence="2" id="KW-1185">Reference proteome</keyword>
<dbReference type="EMBL" id="GL996528">
    <property type="protein sequence ID" value="EGV60414.1"/>
    <property type="molecule type" value="Genomic_DNA"/>
</dbReference>
<proteinExistence type="predicted"/>
<organism evidence="2">
    <name type="scientific">Candida tenuis (strain ATCC 10573 / BCRC 21748 / CBS 615 / JCM 9827 / NBRC 10315 / NRRL Y-1498 / VKM Y-70)</name>
    <name type="common">Yeast</name>
    <name type="synonym">Yamadazyma tenuis</name>
    <dbReference type="NCBI Taxonomy" id="590646"/>
    <lineage>
        <taxon>Eukaryota</taxon>
        <taxon>Fungi</taxon>
        <taxon>Dikarya</taxon>
        <taxon>Ascomycota</taxon>
        <taxon>Saccharomycotina</taxon>
        <taxon>Pichiomycetes</taxon>
        <taxon>Debaryomycetaceae</taxon>
        <taxon>Yamadazyma</taxon>
    </lineage>
</organism>
<evidence type="ECO:0000313" key="2">
    <source>
        <dbReference type="Proteomes" id="UP000000707"/>
    </source>
</evidence>
<gene>
    <name evidence="1" type="ORF">CANTEDRAFT_136902</name>
</gene>
<dbReference type="Proteomes" id="UP000000707">
    <property type="component" value="Unassembled WGS sequence"/>
</dbReference>
<protein>
    <submittedName>
        <fullName evidence="1">Uncharacterized protein</fullName>
    </submittedName>
</protein>
<sequence length="232" mass="25832">MQFLHGFKQEHKQKIISEEYLDYYRSYNNTSVPERISCSMPLSVSLVIAVDHSVFEDDPTLDANVMTQQALRLISLLHGGSFTIVHKLNTTLESDKNNNELGKVIRDCGYPSTPESAPAPFPILEFDNDSKTTALLVPRGWDSWNKITLVSKSIVFDPELSAYTLLTANTNPDAVISAYSNYVNKDTDVSLVCSLFKRNIKPAKNGVSAPSLPEENVLSSFEDLVAVMIDRI</sequence>
<reference evidence="1 2" key="1">
    <citation type="journal article" date="2011" name="Proc. Natl. Acad. Sci. U.S.A.">
        <title>Comparative genomics of xylose-fermenting fungi for enhanced biofuel production.</title>
        <authorList>
            <person name="Wohlbach D.J."/>
            <person name="Kuo A."/>
            <person name="Sato T.K."/>
            <person name="Potts K.M."/>
            <person name="Salamov A.A."/>
            <person name="LaButti K.M."/>
            <person name="Sun H."/>
            <person name="Clum A."/>
            <person name="Pangilinan J.L."/>
            <person name="Lindquist E.A."/>
            <person name="Lucas S."/>
            <person name="Lapidus A."/>
            <person name="Jin M."/>
            <person name="Gunawan C."/>
            <person name="Balan V."/>
            <person name="Dale B.E."/>
            <person name="Jeffries T.W."/>
            <person name="Zinkel R."/>
            <person name="Barry K.W."/>
            <person name="Grigoriev I.V."/>
            <person name="Gasch A.P."/>
        </authorList>
    </citation>
    <scope>NUCLEOTIDE SEQUENCE [LARGE SCALE GENOMIC DNA]</scope>
    <source>
        <strain evidence="2">ATCC 10573 / BCRC 21748 / CBS 615 / JCM 9827 / NBRC 10315 / NRRL Y-1498 / VKM Y-70</strain>
    </source>
</reference>
<accession>G3BDZ4</accession>
<dbReference type="OrthoDB" id="4022983at2759"/>
<dbReference type="AlphaFoldDB" id="G3BDZ4"/>
<evidence type="ECO:0000313" key="1">
    <source>
        <dbReference type="EMBL" id="EGV60414.1"/>
    </source>
</evidence>
<dbReference type="HOGENOM" id="CLU_1194757_0_0_1"/>
<name>G3BDZ4_CANTC</name>